<sequence length="160" mass="17411">MSSALDHSGQNSKINAAQHADKAIVQLYFSDKENSFLIAEERKLSHGTNPARFGQTIIAALIQGPTEGLMRTIPAGTKLLALFVDPDGTAYVDLTATLRDAHPGGIQSEQMTIFSIVNSLILNIPEIKAVKILIDGRESMTLAGHIDLRFPFKANMLLIR</sequence>
<comment type="caution">
    <text evidence="2">The sequence shown here is derived from an EMBL/GenBank/DDBJ whole genome shotgun (WGS) entry which is preliminary data.</text>
</comment>
<proteinExistence type="predicted"/>
<protein>
    <submittedName>
        <fullName evidence="2">GerMN domain-containing protein</fullName>
    </submittedName>
</protein>
<evidence type="ECO:0000259" key="1">
    <source>
        <dbReference type="SMART" id="SM00909"/>
    </source>
</evidence>
<accession>A0A8J6P0B2</accession>
<reference evidence="2 3" key="1">
    <citation type="submission" date="2020-08" db="EMBL/GenBank/DDBJ databases">
        <title>Bridging the membrane lipid divide: bacteria of the FCB group superphylum have the potential to synthesize archaeal ether lipids.</title>
        <authorList>
            <person name="Villanueva L."/>
            <person name="Von Meijenfeldt F.A.B."/>
            <person name="Westbye A.B."/>
            <person name="Yadav S."/>
            <person name="Hopmans E.C."/>
            <person name="Dutilh B.E."/>
            <person name="Sinninghe Damste J.S."/>
        </authorList>
    </citation>
    <scope>NUCLEOTIDE SEQUENCE [LARGE SCALE GENOMIC DNA]</scope>
    <source>
        <strain evidence="2">NIOZ-UU17</strain>
    </source>
</reference>
<dbReference type="InterPro" id="IPR019606">
    <property type="entry name" value="GerMN"/>
</dbReference>
<evidence type="ECO:0000313" key="2">
    <source>
        <dbReference type="EMBL" id="MBC8433344.1"/>
    </source>
</evidence>
<gene>
    <name evidence="2" type="ORF">H8D96_15645</name>
</gene>
<dbReference type="Proteomes" id="UP000605201">
    <property type="component" value="Unassembled WGS sequence"/>
</dbReference>
<name>A0A8J6P0B2_9BACT</name>
<dbReference type="Pfam" id="PF10646">
    <property type="entry name" value="Germane"/>
    <property type="match status" value="1"/>
</dbReference>
<feature type="domain" description="GerMN" evidence="1">
    <location>
        <begin position="54"/>
        <end position="143"/>
    </location>
</feature>
<dbReference type="AlphaFoldDB" id="A0A8J6P0B2"/>
<dbReference type="SMART" id="SM00909">
    <property type="entry name" value="Germane"/>
    <property type="match status" value="1"/>
</dbReference>
<organism evidence="2 3">
    <name type="scientific">Candidatus Desulfatibia vada</name>
    <dbReference type="NCBI Taxonomy" id="2841696"/>
    <lineage>
        <taxon>Bacteria</taxon>
        <taxon>Pseudomonadati</taxon>
        <taxon>Thermodesulfobacteriota</taxon>
        <taxon>Desulfobacteria</taxon>
        <taxon>Desulfobacterales</taxon>
        <taxon>Desulfobacterales incertae sedis</taxon>
        <taxon>Candidatus Desulfatibia</taxon>
    </lineage>
</organism>
<evidence type="ECO:0000313" key="3">
    <source>
        <dbReference type="Proteomes" id="UP000605201"/>
    </source>
</evidence>
<dbReference type="EMBL" id="JACNIG010000292">
    <property type="protein sequence ID" value="MBC8433344.1"/>
    <property type="molecule type" value="Genomic_DNA"/>
</dbReference>